<protein>
    <recommendedName>
        <fullName evidence="4">DUF4251 domain-containing protein</fullName>
    </recommendedName>
</protein>
<evidence type="ECO:0000313" key="3">
    <source>
        <dbReference type="Proteomes" id="UP001324185"/>
    </source>
</evidence>
<feature type="chain" id="PRO_5045152091" description="DUF4251 domain-containing protein" evidence="1">
    <location>
        <begin position="24"/>
        <end position="169"/>
    </location>
</feature>
<proteinExistence type="predicted"/>
<keyword evidence="1" id="KW-0732">Signal</keyword>
<reference evidence="2 3" key="1">
    <citation type="submission" date="2023-11" db="EMBL/GenBank/DDBJ databases">
        <title>MicrobeMod: A computational toolkit for identifying prokaryotic methylation and restriction-modification with nanopore sequencing.</title>
        <authorList>
            <person name="Crits-Christoph A."/>
            <person name="Kang S.C."/>
            <person name="Lee H."/>
            <person name="Ostrov N."/>
        </authorList>
    </citation>
    <scope>NUCLEOTIDE SEQUENCE [LARGE SCALE GENOMIC DNA]</scope>
    <source>
        <strain evidence="2 3">DSMZ 16071</strain>
    </source>
</reference>
<name>A0ABZ0X5T1_9GAMM</name>
<keyword evidence="3" id="KW-1185">Reference proteome</keyword>
<evidence type="ECO:0000313" key="2">
    <source>
        <dbReference type="EMBL" id="WQG85870.1"/>
    </source>
</evidence>
<dbReference type="RefSeq" id="WP_018623881.1">
    <property type="nucleotide sequence ID" value="NZ_CP140158.1"/>
</dbReference>
<dbReference type="EMBL" id="CP140158">
    <property type="protein sequence ID" value="WQG85870.1"/>
    <property type="molecule type" value="Genomic_DNA"/>
</dbReference>
<gene>
    <name evidence="2" type="ORF">SR900_03035</name>
</gene>
<accession>A0ABZ0X5T1</accession>
<feature type="signal peptide" evidence="1">
    <location>
        <begin position="1"/>
        <end position="23"/>
    </location>
</feature>
<organism evidence="2 3">
    <name type="scientific">Kangiella aquimarina</name>
    <dbReference type="NCBI Taxonomy" id="261965"/>
    <lineage>
        <taxon>Bacteria</taxon>
        <taxon>Pseudomonadati</taxon>
        <taxon>Pseudomonadota</taxon>
        <taxon>Gammaproteobacteria</taxon>
        <taxon>Kangiellales</taxon>
        <taxon>Kangiellaceae</taxon>
        <taxon>Kangiella</taxon>
    </lineage>
</organism>
<evidence type="ECO:0008006" key="4">
    <source>
        <dbReference type="Google" id="ProtNLM"/>
    </source>
</evidence>
<evidence type="ECO:0000256" key="1">
    <source>
        <dbReference type="SAM" id="SignalP"/>
    </source>
</evidence>
<dbReference type="Proteomes" id="UP001324185">
    <property type="component" value="Chromosome"/>
</dbReference>
<sequence length="169" mass="18827">MKYLTSLILMLSVLYFMPQVGMADDGEDNAAKQYLGVTTKAYIADEFLNLANIRQYMNDGNLVTSNSIIVGIGSDGAIKIHQTEDAADYTLEVSMKAVNEKQYGVLWMVTKKTDSEEKIYGSSTEEYQLQPVGKPLIFSVELDGNQMIFDLVTKVDTKANLIKMFARAN</sequence>